<feature type="region of interest" description="Disordered" evidence="1">
    <location>
        <begin position="303"/>
        <end position="342"/>
    </location>
</feature>
<gene>
    <name evidence="3" type="primary">LOC110281584</name>
</gene>
<dbReference type="KEGG" id="adu:110281584"/>
<dbReference type="Proteomes" id="UP000515211">
    <property type="component" value="Chromosome 5"/>
</dbReference>
<dbReference type="PANTHER" id="PTHR33067:SF31">
    <property type="entry name" value="RNA-DIRECTED DNA POLYMERASE"/>
    <property type="match status" value="1"/>
</dbReference>
<evidence type="ECO:0000313" key="3">
    <source>
        <dbReference type="RefSeq" id="XP_020999607.1"/>
    </source>
</evidence>
<dbReference type="Gene3D" id="2.40.70.10">
    <property type="entry name" value="Acid Proteases"/>
    <property type="match status" value="1"/>
</dbReference>
<dbReference type="CDD" id="cd00303">
    <property type="entry name" value="retropepsin_like"/>
    <property type="match status" value="1"/>
</dbReference>
<proteinExistence type="predicted"/>
<dbReference type="GeneID" id="110281584"/>
<protein>
    <submittedName>
        <fullName evidence="3">Uncharacterized protein LOC110281584</fullName>
    </submittedName>
</protein>
<name>A0A6P5NPD0_ARADU</name>
<sequence length="366" mass="42176">MANPRGECKALTLRSGEMIEEATQNQENHEEEATEKPENRKKEEAPSSFSPKPILKPYVPKAPYLQRLRKDRKDSQFSRFLEIFKKLQINIPFAEALEQIPLYAKFLKELMTRKRNWGEKETVVLIEECSAIIQKKLLQKKKDPGSFQIPCIIGDITIEKALCDLGASINLMSLNMMRRMRIEEAKLTRMSLQLADRTFKFPYGVVEDLLVKVGEFIFPIDFVVLDIEEEANTSIILRRPFLATAGAIIDVQKGKLVLRLHEEKMVFNVFKVMSYLKDAIGECMMVDTIEQIVQGVLEEEQYEESIELEQQEPREEPPEGTMESSIMTNHKDNNEEEAPKLELKTLPPSLKYAYIVDNSTYPVIIN</sequence>
<reference evidence="2" key="1">
    <citation type="journal article" date="2016" name="Nat. Genet.">
        <title>The genome sequences of Arachis duranensis and Arachis ipaensis, the diploid ancestors of cultivated peanut.</title>
        <authorList>
            <person name="Bertioli D.J."/>
            <person name="Cannon S.B."/>
            <person name="Froenicke L."/>
            <person name="Huang G."/>
            <person name="Farmer A.D."/>
            <person name="Cannon E.K."/>
            <person name="Liu X."/>
            <person name="Gao D."/>
            <person name="Clevenger J."/>
            <person name="Dash S."/>
            <person name="Ren L."/>
            <person name="Moretzsohn M.C."/>
            <person name="Shirasawa K."/>
            <person name="Huang W."/>
            <person name="Vidigal B."/>
            <person name="Abernathy B."/>
            <person name="Chu Y."/>
            <person name="Niederhuth C.E."/>
            <person name="Umale P."/>
            <person name="Araujo A.C."/>
            <person name="Kozik A."/>
            <person name="Kim K.D."/>
            <person name="Burow M.D."/>
            <person name="Varshney R.K."/>
            <person name="Wang X."/>
            <person name="Zhang X."/>
            <person name="Barkley N."/>
            <person name="Guimaraes P.M."/>
            <person name="Isobe S."/>
            <person name="Guo B."/>
            <person name="Liao B."/>
            <person name="Stalker H.T."/>
            <person name="Schmitz R.J."/>
            <person name="Scheffler B.E."/>
            <person name="Leal-Bertioli S.C."/>
            <person name="Xun X."/>
            <person name="Jackson S.A."/>
            <person name="Michelmore R."/>
            <person name="Ozias-Akins P."/>
        </authorList>
    </citation>
    <scope>NUCLEOTIDE SEQUENCE [LARGE SCALE GENOMIC DNA]</scope>
    <source>
        <strain evidence="2">cv. V14167</strain>
    </source>
</reference>
<dbReference type="PANTHER" id="PTHR33067">
    <property type="entry name" value="RNA-DIRECTED DNA POLYMERASE-RELATED"/>
    <property type="match status" value="1"/>
</dbReference>
<feature type="region of interest" description="Disordered" evidence="1">
    <location>
        <begin position="1"/>
        <end position="56"/>
    </location>
</feature>
<dbReference type="RefSeq" id="XP_020999607.1">
    <property type="nucleotide sequence ID" value="XM_021143948.1"/>
</dbReference>
<keyword evidence="2" id="KW-1185">Reference proteome</keyword>
<evidence type="ECO:0000313" key="2">
    <source>
        <dbReference type="Proteomes" id="UP000515211"/>
    </source>
</evidence>
<accession>A0A6P5NPD0</accession>
<dbReference type="AlphaFoldDB" id="A0A6P5NPD0"/>
<organism evidence="2 3">
    <name type="scientific">Arachis duranensis</name>
    <name type="common">Wild peanut</name>
    <dbReference type="NCBI Taxonomy" id="130453"/>
    <lineage>
        <taxon>Eukaryota</taxon>
        <taxon>Viridiplantae</taxon>
        <taxon>Streptophyta</taxon>
        <taxon>Embryophyta</taxon>
        <taxon>Tracheophyta</taxon>
        <taxon>Spermatophyta</taxon>
        <taxon>Magnoliopsida</taxon>
        <taxon>eudicotyledons</taxon>
        <taxon>Gunneridae</taxon>
        <taxon>Pentapetalae</taxon>
        <taxon>rosids</taxon>
        <taxon>fabids</taxon>
        <taxon>Fabales</taxon>
        <taxon>Fabaceae</taxon>
        <taxon>Papilionoideae</taxon>
        <taxon>50 kb inversion clade</taxon>
        <taxon>dalbergioids sensu lato</taxon>
        <taxon>Dalbergieae</taxon>
        <taxon>Pterocarpus clade</taxon>
        <taxon>Arachis</taxon>
    </lineage>
</organism>
<dbReference type="InterPro" id="IPR021109">
    <property type="entry name" value="Peptidase_aspartic_dom_sf"/>
</dbReference>
<reference evidence="3" key="2">
    <citation type="submission" date="2025-08" db="UniProtKB">
        <authorList>
            <consortium name="RefSeq"/>
        </authorList>
    </citation>
    <scope>IDENTIFICATION</scope>
    <source>
        <tissue evidence="3">Whole plant</tissue>
    </source>
</reference>
<feature type="compositionally biased region" description="Basic and acidic residues" evidence="1">
    <location>
        <begin position="329"/>
        <end position="342"/>
    </location>
</feature>
<feature type="compositionally biased region" description="Basic and acidic residues" evidence="1">
    <location>
        <begin position="34"/>
        <end position="45"/>
    </location>
</feature>
<evidence type="ECO:0000256" key="1">
    <source>
        <dbReference type="SAM" id="MobiDB-lite"/>
    </source>
</evidence>